<dbReference type="RefSeq" id="WP_344977046.1">
    <property type="nucleotide sequence ID" value="NZ_BAABDD010000046.1"/>
</dbReference>
<evidence type="ECO:0000256" key="4">
    <source>
        <dbReference type="ARBA" id="ARBA00022840"/>
    </source>
</evidence>
<keyword evidence="1" id="KW-0547">Nucleotide-binding</keyword>
<comment type="caution">
    <text evidence="8">The sequence shown here is derived from an EMBL/GenBank/DDBJ whole genome shotgun (WGS) entry which is preliminary data.</text>
</comment>
<dbReference type="PANTHER" id="PTHR43788">
    <property type="entry name" value="DNA2/NAM7 HELICASE FAMILY MEMBER"/>
    <property type="match status" value="1"/>
</dbReference>
<feature type="compositionally biased region" description="Basic and acidic residues" evidence="5">
    <location>
        <begin position="555"/>
        <end position="570"/>
    </location>
</feature>
<dbReference type="Gene3D" id="3.40.50.300">
    <property type="entry name" value="P-loop containing nucleotide triphosphate hydrolases"/>
    <property type="match status" value="2"/>
</dbReference>
<dbReference type="InterPro" id="IPR012337">
    <property type="entry name" value="RNaseH-like_sf"/>
</dbReference>
<dbReference type="InterPro" id="IPR050534">
    <property type="entry name" value="Coronavir_polyprotein_1ab"/>
</dbReference>
<keyword evidence="2" id="KW-0378">Hydrolase</keyword>
<gene>
    <name evidence="8" type="ORF">GCM10022402_48270</name>
</gene>
<keyword evidence="9" id="KW-1185">Reference proteome</keyword>
<feature type="region of interest" description="Disordered" evidence="5">
    <location>
        <begin position="647"/>
        <end position="674"/>
    </location>
</feature>
<feature type="domain" description="DNA2/NAM7 helicase-like C-terminal" evidence="6">
    <location>
        <begin position="970"/>
        <end position="1152"/>
    </location>
</feature>
<sequence>MFQTDSGWVISPTDLVDALECDHRSALKAARAAGDPTVAAPTDVDALVAAGGAAHEQAHLDHFTEVFGSDVVTIAAPEATHTSLTQAAHATTEAMRAGAPVIYQGCFYLPLQPGVHFHGRADFLIWAGLDPHTGQPRPEATGYEPWDTKLAHHPGPGAIVQLSAYAEALTQLDVATGEHMYLLTGDHHTHVHRAAEFTPLLARLRQQLLHRLAGPVTAPHPLWGEPRPACEGCGYATWCAHGRAQARHLSLVAGMRSDQATKLRQAGIDTIDALARAHEQDRPATVAHHTFTRLRDQAALQVRQDATRTADNPQGEVIAEVYDHAGLAMLPEPSPGDMFFDMEGFPYYDAGDGRGLEYLFGVVTGDTATPGSDAGEHFHTFWAHNRAQEKQAFESFVDFVLARLATYPQAHIYHYASYEADRLKLLAATFATREAEVDDLLRRNRLVDLYTVVRASLRVSQRSYSIKYLEPLYGGAGRHGQVTTATSSIDTYAACVAAWQAGDDDHAHHLLSTIAAYNRDDCVSTARLRDWLEKQRIDHDVRCRPVAQGELDAEEASRSREAAQRRADIEARQQALTEPLLAGVAAHADQRDEQAQARAVLAALVGYYRREERPAWWEYFRRLAAPLEELEADHDCLVPLGGQAGAWQEPTGRQRKARREVRLRADPSRPHPFTAGEQVRLLYPSPAGQPAQVVDAQVERATAERVEVVERGEPTTTYTRLPVAVLPGPPVRATPKDTTLAQWTENLVAHLGSGDSAALPALAGLDVARRACPRLRTRTGLPRPEERDHDLVATVIDAVDDLDHSYLAVQGPPGAGKTYLAAQLITHLVAGGHTVGVCSTSHKAIENVMAAAARAAAQAGWELPAAKRPGPNSDTETAWDQPATVRDLTAWRARRDGGYLLGGTAWNFANPMLVGDPVETLIVDEAGQFALADTLAVSAASRNLVLLGDPQQLPQVVQGSHAEGAGASALEHLVGEEGIIDAARGYFLDQTRRMHPRVCAPVSQLSYRGRLRSHPVAHQRDLVGHRPGLYRCEVDHTGRATHSPEEVEAVVGLAGRLVGVELVQPGEPQRRLCAADIMVVAPFNLQVRALRQALAQAGLEGVRVGTVDRFQGQEAPVVLCSMTVSSAADVARGLDFVLSRNRLNVALSRAQVVAALVYAPGLATAAPRSVAELRALAGFAGVCAQARPIEEL</sequence>
<evidence type="ECO:0000256" key="2">
    <source>
        <dbReference type="ARBA" id="ARBA00022801"/>
    </source>
</evidence>
<dbReference type="Pfam" id="PF13482">
    <property type="entry name" value="RNase_H_2"/>
    <property type="match status" value="1"/>
</dbReference>
<dbReference type="InterPro" id="IPR019993">
    <property type="entry name" value="RecB_nuclease_TM0106_put"/>
</dbReference>
<dbReference type="SUPFAM" id="SSF52540">
    <property type="entry name" value="P-loop containing nucleoside triphosphate hydrolases"/>
    <property type="match status" value="1"/>
</dbReference>
<accession>A0ABP7GH08</accession>
<dbReference type="InterPro" id="IPR027417">
    <property type="entry name" value="P-loop_NTPase"/>
</dbReference>
<evidence type="ECO:0000313" key="9">
    <source>
        <dbReference type="Proteomes" id="UP001500908"/>
    </source>
</evidence>
<keyword evidence="3" id="KW-0347">Helicase</keyword>
<dbReference type="Pfam" id="PF13604">
    <property type="entry name" value="AAA_30"/>
    <property type="match status" value="1"/>
</dbReference>
<dbReference type="InterPro" id="IPR041679">
    <property type="entry name" value="DNA2/NAM7-like_C"/>
</dbReference>
<dbReference type="InterPro" id="IPR038720">
    <property type="entry name" value="YprB_RNase_H-like_dom"/>
</dbReference>
<dbReference type="CDD" id="cd18808">
    <property type="entry name" value="SF1_C_Upf1"/>
    <property type="match status" value="1"/>
</dbReference>
<dbReference type="Pfam" id="PF13087">
    <property type="entry name" value="AAA_12"/>
    <property type="match status" value="1"/>
</dbReference>
<reference evidence="9" key="1">
    <citation type="journal article" date="2019" name="Int. J. Syst. Evol. Microbiol.">
        <title>The Global Catalogue of Microorganisms (GCM) 10K type strain sequencing project: providing services to taxonomists for standard genome sequencing and annotation.</title>
        <authorList>
            <consortium name="The Broad Institute Genomics Platform"/>
            <consortium name="The Broad Institute Genome Sequencing Center for Infectious Disease"/>
            <person name="Wu L."/>
            <person name="Ma J."/>
        </authorList>
    </citation>
    <scope>NUCLEOTIDE SEQUENCE [LARGE SCALE GENOMIC DNA]</scope>
    <source>
        <strain evidence="9">JCM 17137</strain>
    </source>
</reference>
<evidence type="ECO:0000256" key="5">
    <source>
        <dbReference type="SAM" id="MobiDB-lite"/>
    </source>
</evidence>
<dbReference type="PANTHER" id="PTHR43788:SF8">
    <property type="entry name" value="DNA-BINDING PROTEIN SMUBP-2"/>
    <property type="match status" value="1"/>
</dbReference>
<feature type="domain" description="YprB ribonuclease H-like" evidence="7">
    <location>
        <begin position="338"/>
        <end position="532"/>
    </location>
</feature>
<proteinExistence type="predicted"/>
<protein>
    <submittedName>
        <fullName evidence="8">TM0106 family RecB-like putative nuclease</fullName>
    </submittedName>
</protein>
<evidence type="ECO:0000256" key="1">
    <source>
        <dbReference type="ARBA" id="ARBA00022741"/>
    </source>
</evidence>
<dbReference type="InterPro" id="IPR047187">
    <property type="entry name" value="SF1_C_Upf1"/>
</dbReference>
<evidence type="ECO:0000313" key="8">
    <source>
        <dbReference type="EMBL" id="GAA3765320.1"/>
    </source>
</evidence>
<evidence type="ECO:0000259" key="7">
    <source>
        <dbReference type="Pfam" id="PF13482"/>
    </source>
</evidence>
<dbReference type="SUPFAM" id="SSF53098">
    <property type="entry name" value="Ribonuclease H-like"/>
    <property type="match status" value="1"/>
</dbReference>
<dbReference type="Proteomes" id="UP001500908">
    <property type="component" value="Unassembled WGS sequence"/>
</dbReference>
<name>A0ABP7GH08_9ACTN</name>
<organism evidence="8 9">
    <name type="scientific">Salinactinospora qingdaonensis</name>
    <dbReference type="NCBI Taxonomy" id="702744"/>
    <lineage>
        <taxon>Bacteria</taxon>
        <taxon>Bacillati</taxon>
        <taxon>Actinomycetota</taxon>
        <taxon>Actinomycetes</taxon>
        <taxon>Streptosporangiales</taxon>
        <taxon>Nocardiopsidaceae</taxon>
        <taxon>Salinactinospora</taxon>
    </lineage>
</organism>
<dbReference type="EMBL" id="BAABDD010000046">
    <property type="protein sequence ID" value="GAA3765320.1"/>
    <property type="molecule type" value="Genomic_DNA"/>
</dbReference>
<evidence type="ECO:0000256" key="3">
    <source>
        <dbReference type="ARBA" id="ARBA00022806"/>
    </source>
</evidence>
<evidence type="ECO:0000259" key="6">
    <source>
        <dbReference type="Pfam" id="PF13087"/>
    </source>
</evidence>
<feature type="compositionally biased region" description="Basic and acidic residues" evidence="5">
    <location>
        <begin position="660"/>
        <end position="669"/>
    </location>
</feature>
<dbReference type="NCBIfam" id="TIGR03491">
    <property type="entry name" value="TM0106 family RecB-like putative nuclease"/>
    <property type="match status" value="1"/>
</dbReference>
<dbReference type="CDD" id="cd17934">
    <property type="entry name" value="DEXXQc_Upf1-like"/>
    <property type="match status" value="1"/>
</dbReference>
<keyword evidence="4" id="KW-0067">ATP-binding</keyword>
<feature type="region of interest" description="Disordered" evidence="5">
    <location>
        <begin position="549"/>
        <end position="570"/>
    </location>
</feature>